<dbReference type="Pfam" id="PF00535">
    <property type="entry name" value="Glycos_transf_2"/>
    <property type="match status" value="1"/>
</dbReference>
<keyword evidence="3" id="KW-0472">Membrane</keyword>
<evidence type="ECO:0000256" key="2">
    <source>
        <dbReference type="SAM" id="MobiDB-lite"/>
    </source>
</evidence>
<reference evidence="5" key="1">
    <citation type="submission" date="2022-07" db="EMBL/GenBank/DDBJ databases">
        <title>Parvularcula maris sp. nov., an algicidal bacterium isolated from seawater.</title>
        <authorList>
            <person name="Li F."/>
        </authorList>
    </citation>
    <scope>NUCLEOTIDE SEQUENCE</scope>
    <source>
        <strain evidence="5">BGMRC 0090</strain>
    </source>
</reference>
<organism evidence="5 6">
    <name type="scientific">Parvularcula maris</name>
    <dbReference type="NCBI Taxonomy" id="2965077"/>
    <lineage>
        <taxon>Bacteria</taxon>
        <taxon>Pseudomonadati</taxon>
        <taxon>Pseudomonadota</taxon>
        <taxon>Alphaproteobacteria</taxon>
        <taxon>Parvularculales</taxon>
        <taxon>Parvularculaceae</taxon>
        <taxon>Parvularcula</taxon>
    </lineage>
</organism>
<comment type="caution">
    <text evidence="5">The sequence shown here is derived from an EMBL/GenBank/DDBJ whole genome shotgun (WGS) entry which is preliminary data.</text>
</comment>
<dbReference type="Proteomes" id="UP001142610">
    <property type="component" value="Unassembled WGS sequence"/>
</dbReference>
<dbReference type="EC" id="2.4.-.-" evidence="5"/>
<keyword evidence="5" id="KW-0808">Transferase</keyword>
<keyword evidence="1" id="KW-0175">Coiled coil</keyword>
<evidence type="ECO:0000313" key="5">
    <source>
        <dbReference type="EMBL" id="MCQ8185381.1"/>
    </source>
</evidence>
<keyword evidence="6" id="KW-1185">Reference proteome</keyword>
<sequence>MQVCFYPAFENSDKLTDHFYRLHWYLAPFAEKIASIVLPVVTDAVTVGEVPTYLDEQLRLLNGTLPVRQMELSTSDLEQELERADLVLLWRTDDASANGIPTELKGKSVIRVDHDNVQNAGSFYLKFAEWFPDRQQESLERSKTALDTISRELTSSKGYIFGTGPGLGLMSDHDFSDGVAIACNSMVRNKPLLQRMKPPLVVVGDPIFHAGPSSYAAAFRASLVEVLDEYSAYLMVPMRDFHIYEYHLPERFITKIIGMPFKKGEEPQLDLLSNHVVTTTSNILTLFLLPLATTFFDEIAIAGCDGRPVSSDDYFWSHDTASQFNDQMPVIRQAHPAFFAIDYNDYYLRHCETLETWLSAAEEKGHRIVNMTPSFISALQKRSVPSVKNPSENELDNQARPLVSIIVPAFNAEQFLQQMVLSIRHQDMSSWELVIVNNNSTDTTEDLALEWSGRDPRIRVVSEPAAGVSHARNRGLAEATGRFITFLDADDEMDRGSLRARAQKLLDNPDIELVHSRLRRTDEYGRSLGLHNGAGRDITFKDMYGNAAQITTLMGRAELMSQFRFPTNLANGEDWMYLAEILRTGVKSYYVPEGTCTYRVHSASNTYQSILRHEKNLIPAIDYVYSRDGRPQIADEFREGLNEPPRDQILYGRLEGPLIWSILGRSETDFDTIMAEQAFVDYMRKKSVAACAHLVERIAVRIFRIPTTDIKLSAKIDREEIAAFMRQANLGGRLPQLAEAVEQTLYITPSLDEVDLPRTRQLRKLSEGRRMLIIGNGPSTRELAAIGFDRLPADMDTFGMGIAYRYFSRINWWPTYYACADSKVVHSHRDRLKTIIESEQVSTRQFFFSRPLTDHPRLTEIPHSSTGDFCFEKAVELGYKHIYLIGVEGSYVEEIAESRPLTESEFKELGYEDINLAPNLRKLLIIENSPNFNPNYFFDDYQRKGDVYSLPQAKGHRYAWKEKAKAAKVAEVSVFNLSPHSLITQFPKMRLQSLLDMKPSNWSSSQENYALTPAVQDPKPKVRPAAVVQTKPPTASAPVPEQKVASGEEKRSQAGAPEKRPFYAPFGDWLQKRSPRSFGLLRLGRKGLAGGWRRRTWVVPAIVLALLPALVGAFALERVGPVPTSWGAPLIGLSVLLVFCFGLFYLALRTYVGLSALTGEAVAGRARMDDVLARLQDLTNRQEQQLAYRRESERTFSKLTKRIDQVEKFAREVHQSAEEKIARLDQQICSDRERINGVETRLSSVDQVLRQQLAKVKKLAEESTALSKELSDAAQQVAEATAQALSSNTIARRVEEAANALSQAQANHDSKIDTLQKASEEAIKEFRKFQTTSIGTDLAVVARSLRPMWLGGSGLDRREFEVEKEHGHILLMDALIDLERRSPGTLSGRSLIEIGMTRELWQGQRSTQKLSLFAALLDLHYIGVDMDTKNVAAAKDILPYLNPAAQVFVSKGEDFLKLHTGSIDFVYLDAYDFDHGKHSDQRQDSYERNLGARISDEDCWKMHLSCAKTLTKRLAPDGIVALDDTWVDLDGAYHGKGKLAVPYMLDNSFQIIAQTEMTVCLSRSQQYESDTKPA</sequence>
<dbReference type="SUPFAM" id="SSF58104">
    <property type="entry name" value="Methyl-accepting chemotaxis protein (MCP) signaling domain"/>
    <property type="match status" value="1"/>
</dbReference>
<feature type="domain" description="Glycosyltransferase 2-like" evidence="4">
    <location>
        <begin position="404"/>
        <end position="531"/>
    </location>
</feature>
<dbReference type="RefSeq" id="WP_256619267.1">
    <property type="nucleotide sequence ID" value="NZ_JANIBC010000005.1"/>
</dbReference>
<dbReference type="InterPro" id="IPR029044">
    <property type="entry name" value="Nucleotide-diphossugar_trans"/>
</dbReference>
<feature type="transmembrane region" description="Helical" evidence="3">
    <location>
        <begin position="1097"/>
        <end position="1116"/>
    </location>
</feature>
<name>A0A9X2L9D8_9PROT</name>
<dbReference type="PANTHER" id="PTHR43685">
    <property type="entry name" value="GLYCOSYLTRANSFERASE"/>
    <property type="match status" value="1"/>
</dbReference>
<dbReference type="SUPFAM" id="SSF53448">
    <property type="entry name" value="Nucleotide-diphospho-sugar transferases"/>
    <property type="match status" value="1"/>
</dbReference>
<dbReference type="GO" id="GO:0016757">
    <property type="term" value="F:glycosyltransferase activity"/>
    <property type="evidence" value="ECO:0007669"/>
    <property type="project" value="UniProtKB-KW"/>
</dbReference>
<dbReference type="SUPFAM" id="SSF53335">
    <property type="entry name" value="S-adenosyl-L-methionine-dependent methyltransferases"/>
    <property type="match status" value="1"/>
</dbReference>
<keyword evidence="3" id="KW-0812">Transmembrane</keyword>
<dbReference type="InterPro" id="IPR036715">
    <property type="entry name" value="A-2_3-sialylTrfase_sf"/>
</dbReference>
<keyword evidence="3" id="KW-1133">Transmembrane helix</keyword>
<gene>
    <name evidence="5" type="ORF">NOG11_08240</name>
</gene>
<protein>
    <submittedName>
        <fullName evidence="5">Glycosyltransferase</fullName>
        <ecNumber evidence="5">2.4.-.-</ecNumber>
    </submittedName>
</protein>
<feature type="coiled-coil region" evidence="1">
    <location>
        <begin position="1207"/>
        <end position="1321"/>
    </location>
</feature>
<dbReference type="EMBL" id="JANIBC010000005">
    <property type="protein sequence ID" value="MCQ8185381.1"/>
    <property type="molecule type" value="Genomic_DNA"/>
</dbReference>
<dbReference type="PANTHER" id="PTHR43685:SF2">
    <property type="entry name" value="GLYCOSYLTRANSFERASE 2-LIKE DOMAIN-CONTAINING PROTEIN"/>
    <property type="match status" value="1"/>
</dbReference>
<dbReference type="SUPFAM" id="SSF102414">
    <property type="entry name" value="Alpha-2,3/8-sialyltransferase CstII"/>
    <property type="match status" value="1"/>
</dbReference>
<keyword evidence="5" id="KW-0328">Glycosyltransferase</keyword>
<evidence type="ECO:0000256" key="3">
    <source>
        <dbReference type="SAM" id="Phobius"/>
    </source>
</evidence>
<feature type="region of interest" description="Disordered" evidence="2">
    <location>
        <begin position="1029"/>
        <end position="1059"/>
    </location>
</feature>
<dbReference type="Gene3D" id="3.90.550.10">
    <property type="entry name" value="Spore Coat Polysaccharide Biosynthesis Protein SpsA, Chain A"/>
    <property type="match status" value="1"/>
</dbReference>
<evidence type="ECO:0000313" key="6">
    <source>
        <dbReference type="Proteomes" id="UP001142610"/>
    </source>
</evidence>
<feature type="compositionally biased region" description="Basic and acidic residues" evidence="2">
    <location>
        <begin position="1046"/>
        <end position="1059"/>
    </location>
</feature>
<evidence type="ECO:0000259" key="4">
    <source>
        <dbReference type="Pfam" id="PF00535"/>
    </source>
</evidence>
<feature type="transmembrane region" description="Helical" evidence="3">
    <location>
        <begin position="1128"/>
        <end position="1148"/>
    </location>
</feature>
<dbReference type="InterPro" id="IPR029063">
    <property type="entry name" value="SAM-dependent_MTases_sf"/>
</dbReference>
<dbReference type="InterPro" id="IPR050834">
    <property type="entry name" value="Glycosyltransf_2"/>
</dbReference>
<proteinExistence type="predicted"/>
<dbReference type="InterPro" id="IPR001173">
    <property type="entry name" value="Glyco_trans_2-like"/>
</dbReference>
<evidence type="ECO:0000256" key="1">
    <source>
        <dbReference type="SAM" id="Coils"/>
    </source>
</evidence>
<accession>A0A9X2L9D8</accession>
<dbReference type="Gene3D" id="3.40.50.150">
    <property type="entry name" value="Vaccinia Virus protein VP39"/>
    <property type="match status" value="1"/>
</dbReference>